<evidence type="ECO:0000313" key="3">
    <source>
        <dbReference type="Proteomes" id="UP000198742"/>
    </source>
</evidence>
<organism evidence="2 3">
    <name type="scientific">Nocardioides exalbidus</name>
    <dbReference type="NCBI Taxonomy" id="402596"/>
    <lineage>
        <taxon>Bacteria</taxon>
        <taxon>Bacillati</taxon>
        <taxon>Actinomycetota</taxon>
        <taxon>Actinomycetes</taxon>
        <taxon>Propionibacteriales</taxon>
        <taxon>Nocardioidaceae</taxon>
        <taxon>Nocardioides</taxon>
    </lineage>
</organism>
<keyword evidence="1" id="KW-0472">Membrane</keyword>
<feature type="transmembrane region" description="Helical" evidence="1">
    <location>
        <begin position="248"/>
        <end position="268"/>
    </location>
</feature>
<feature type="transmembrane region" description="Helical" evidence="1">
    <location>
        <begin position="12"/>
        <end position="32"/>
    </location>
</feature>
<feature type="transmembrane region" description="Helical" evidence="1">
    <location>
        <begin position="89"/>
        <end position="107"/>
    </location>
</feature>
<dbReference type="OrthoDB" id="9786218at2"/>
<protein>
    <recommendedName>
        <fullName evidence="4">Dolichyl-phosphate-mannose-protein mannosyltransferase</fullName>
    </recommendedName>
</protein>
<feature type="transmembrane region" description="Helical" evidence="1">
    <location>
        <begin position="280"/>
        <end position="308"/>
    </location>
</feature>
<dbReference type="Proteomes" id="UP000198742">
    <property type="component" value="Unassembled WGS sequence"/>
</dbReference>
<reference evidence="3" key="1">
    <citation type="submission" date="2016-10" db="EMBL/GenBank/DDBJ databases">
        <authorList>
            <person name="Varghese N."/>
            <person name="Submissions S."/>
        </authorList>
    </citation>
    <scope>NUCLEOTIDE SEQUENCE [LARGE SCALE GENOMIC DNA]</scope>
    <source>
        <strain evidence="3">DSM 22017</strain>
    </source>
</reference>
<feature type="transmembrane region" description="Helical" evidence="1">
    <location>
        <begin position="163"/>
        <end position="192"/>
    </location>
</feature>
<sequence>MRLPSRVALLEWRWTGLALVVMLALLGLAVRVGGDWDWLVAMGDHVRATGSVPDFVPFAAADTSGWHNLPVLSEVLASLLHAVGPRVPVIAHLAAVAVSLVLLAATARSRGASDVAAAGALVVVVVADLASLVLLRAQTYSLVPFALLLALVVRQHRSPDRGIWWAVPLVAVWGNLHGGALLGTCVLGAYLVAGRLRVRPVETVLVGTASLLALCANPQLWRTPSYYLAVFDNAAAERSEGLWARPTLADPLDVVMLAGIAVLLVAFLRRRRPLWEYVAVAGLCASTASASRHGVWLAFLLMVVATAQPAPGTAPAPARAAGVAGVVAGLALVVAVPITVARGDDVLGARPGTVAAVARVADSTPGGVVLAPAPLSESLAVGGVRLWAGNPLDAFSQADQTSLLDFYYGRAGAQAAVEASDVVVVMEGSAQESVVADDTAFTARDCGAPWLCYVRG</sequence>
<name>A0A1H5A0J8_9ACTN</name>
<gene>
    <name evidence="2" type="ORF">SAMN04489844_4241</name>
</gene>
<evidence type="ECO:0000313" key="2">
    <source>
        <dbReference type="EMBL" id="SED35448.1"/>
    </source>
</evidence>
<feature type="transmembrane region" description="Helical" evidence="1">
    <location>
        <begin position="204"/>
        <end position="221"/>
    </location>
</feature>
<evidence type="ECO:0000256" key="1">
    <source>
        <dbReference type="SAM" id="Phobius"/>
    </source>
</evidence>
<keyword evidence="1" id="KW-1133">Transmembrane helix</keyword>
<keyword evidence="1" id="KW-0812">Transmembrane</keyword>
<feature type="transmembrane region" description="Helical" evidence="1">
    <location>
        <begin position="119"/>
        <end position="143"/>
    </location>
</feature>
<evidence type="ECO:0008006" key="4">
    <source>
        <dbReference type="Google" id="ProtNLM"/>
    </source>
</evidence>
<accession>A0A1H5A0J8</accession>
<dbReference type="AlphaFoldDB" id="A0A1H5A0J8"/>
<dbReference type="RefSeq" id="WP_090971811.1">
    <property type="nucleotide sequence ID" value="NZ_FNRT01000002.1"/>
</dbReference>
<keyword evidence="3" id="KW-1185">Reference proteome</keyword>
<proteinExistence type="predicted"/>
<dbReference type="STRING" id="402596.SAMN04489844_4241"/>
<dbReference type="EMBL" id="FNRT01000002">
    <property type="protein sequence ID" value="SED35448.1"/>
    <property type="molecule type" value="Genomic_DNA"/>
</dbReference>
<feature type="transmembrane region" description="Helical" evidence="1">
    <location>
        <begin position="320"/>
        <end position="341"/>
    </location>
</feature>